<accession>A0A1U7PYL7</accession>
<name>A0A1U7PYL7_9FLAO</name>
<keyword evidence="6" id="KW-0210">Decarboxylase</keyword>
<dbReference type="EMBL" id="FTPU01000026">
    <property type="protein sequence ID" value="SIT97614.1"/>
    <property type="molecule type" value="Genomic_DNA"/>
</dbReference>
<feature type="signal peptide" evidence="9">
    <location>
        <begin position="1"/>
        <end position="23"/>
    </location>
</feature>
<evidence type="ECO:0000256" key="8">
    <source>
        <dbReference type="ARBA" id="ARBA00023239"/>
    </source>
</evidence>
<keyword evidence="8" id="KW-0456">Lyase</keyword>
<dbReference type="NCBIfam" id="TIGR01252">
    <property type="entry name" value="acetolac_decarb"/>
    <property type="match status" value="1"/>
</dbReference>
<evidence type="ECO:0000256" key="3">
    <source>
        <dbReference type="ARBA" id="ARBA00007106"/>
    </source>
</evidence>
<dbReference type="PANTHER" id="PTHR35524">
    <property type="entry name" value="ALPHA-ACETOLACTATE DECARBOXYLASE"/>
    <property type="match status" value="1"/>
</dbReference>
<dbReference type="Pfam" id="PF03306">
    <property type="entry name" value="AAL_decarboxy"/>
    <property type="match status" value="1"/>
</dbReference>
<evidence type="ECO:0000313" key="10">
    <source>
        <dbReference type="EMBL" id="SIT97614.1"/>
    </source>
</evidence>
<comment type="catalytic activity">
    <reaction evidence="1">
        <text>(2S)-2-acetolactate + H(+) = (R)-acetoin + CO2</text>
        <dbReference type="Rhea" id="RHEA:21580"/>
        <dbReference type="ChEBI" id="CHEBI:15378"/>
        <dbReference type="ChEBI" id="CHEBI:15686"/>
        <dbReference type="ChEBI" id="CHEBI:16526"/>
        <dbReference type="ChEBI" id="CHEBI:58476"/>
        <dbReference type="EC" id="4.1.1.5"/>
    </reaction>
</comment>
<dbReference type="Gene3D" id="2.120.10.30">
    <property type="entry name" value="TolB, C-terminal domain"/>
    <property type="match status" value="1"/>
</dbReference>
<comment type="pathway">
    <text evidence="2">Polyol metabolism; (R,R)-butane-2,3-diol biosynthesis; (R,R)-butane-2,3-diol from pyruvate: step 2/3.</text>
</comment>
<evidence type="ECO:0000256" key="2">
    <source>
        <dbReference type="ARBA" id="ARBA00005170"/>
    </source>
</evidence>
<dbReference type="SUPFAM" id="SSF117856">
    <property type="entry name" value="AF0104/ALDC/Ptd012-like"/>
    <property type="match status" value="1"/>
</dbReference>
<keyword evidence="11" id="KW-1185">Reference proteome</keyword>
<comment type="similarity">
    <text evidence="3">Belongs to the alpha-acetolactate decarboxylase family.</text>
</comment>
<dbReference type="InterPro" id="IPR011042">
    <property type="entry name" value="6-blade_b-propeller_TolB-like"/>
</dbReference>
<gene>
    <name evidence="10" type="ORF">SAMN05660493_02336</name>
</gene>
<dbReference type="CDD" id="cd17299">
    <property type="entry name" value="acetolactate_decarboxylase"/>
    <property type="match status" value="1"/>
</dbReference>
<keyword evidence="9" id="KW-0732">Signal</keyword>
<reference evidence="11" key="1">
    <citation type="submission" date="2016-10" db="EMBL/GenBank/DDBJ databases">
        <authorList>
            <person name="Varghese N."/>
            <person name="Submissions S."/>
        </authorList>
    </citation>
    <scope>NUCLEOTIDE SEQUENCE [LARGE SCALE GENOMIC DNA]</scope>
    <source>
        <strain evidence="11">DSM 19482</strain>
    </source>
</reference>
<keyword evidence="7" id="KW-0005">Acetoin biosynthesis</keyword>
<dbReference type="Proteomes" id="UP000187261">
    <property type="component" value="Unassembled WGS sequence"/>
</dbReference>
<dbReference type="GO" id="GO:0045151">
    <property type="term" value="P:acetoin biosynthetic process"/>
    <property type="evidence" value="ECO:0007669"/>
    <property type="project" value="UniProtKB-KW"/>
</dbReference>
<evidence type="ECO:0000256" key="9">
    <source>
        <dbReference type="SAM" id="SignalP"/>
    </source>
</evidence>
<dbReference type="Gene3D" id="3.30.1330.80">
    <property type="entry name" value="Hypothetical protein, similar to alpha- acetolactate decarboxylase, domain 2"/>
    <property type="match status" value="2"/>
</dbReference>
<dbReference type="GO" id="GO:0047605">
    <property type="term" value="F:acetolactate decarboxylase activity"/>
    <property type="evidence" value="ECO:0007669"/>
    <property type="project" value="UniProtKB-EC"/>
</dbReference>
<organism evidence="10 11">
    <name type="scientific">Epilithonimonas bovis DSM 19482</name>
    <dbReference type="NCBI Taxonomy" id="1121284"/>
    <lineage>
        <taxon>Bacteria</taxon>
        <taxon>Pseudomonadati</taxon>
        <taxon>Bacteroidota</taxon>
        <taxon>Flavobacteriia</taxon>
        <taxon>Flavobacteriales</taxon>
        <taxon>Weeksellaceae</taxon>
        <taxon>Chryseobacterium group</taxon>
        <taxon>Epilithonimonas</taxon>
    </lineage>
</organism>
<evidence type="ECO:0000256" key="6">
    <source>
        <dbReference type="ARBA" id="ARBA00022793"/>
    </source>
</evidence>
<dbReference type="AlphaFoldDB" id="A0A1U7PYL7"/>
<dbReference type="InterPro" id="IPR005128">
    <property type="entry name" value="Acetolactate_a_deCO2ase"/>
</dbReference>
<sequence>MRVRNILTVVLICIGLNSFSQQAINGFATPESVTSDGKRFFVSNQGQDFSSRDSDGFISEISPDGKLIELKFAPTKGVLHAPKGMTIENGILYVADLERVVGFDISTRKTVFELVIPQATVLNDICRLENGFIGITDTYSGNIYKVNTRTKSFEIIGNISAVNGISFNKSTNQIAVCTNGKMLGEGSVYIKTGNEDFRQLPNISNGFFDGIEWIDDTHLLISDWVTFPTKGYGKLWIYDLKNQQAEMLLTEESIADIFYNPATQKIYMPQMLKNRVLIINKKELEMDEKQQYNRLYQYGVADAFVSGLYKGTKTLKELKLKGDFGLGAPDMLDGELTMLDGKVYQTKATGETVEPDDNFKTSMLFTTFFKADTVITIENPIGEKALWEQISKELKNKNAMYAIKITGKFDHIKTRAFPPIKDEPFPVITSIFNTQKFFEFSNTQGTLIGYHLPEYLNGINSKGFHFHFLSSDKSQGGHVLDFTGKDLKIEIAEVKSFELEIPTDKDFQNFKFDTKDNEALKRVEQGK</sequence>
<dbReference type="STRING" id="1121284.SAMN05660493_02336"/>
<dbReference type="UniPathway" id="UPA00626">
    <property type="reaction ID" value="UER00678"/>
</dbReference>
<evidence type="ECO:0000256" key="5">
    <source>
        <dbReference type="ARBA" id="ARBA00020164"/>
    </source>
</evidence>
<evidence type="ECO:0000256" key="1">
    <source>
        <dbReference type="ARBA" id="ARBA00001784"/>
    </source>
</evidence>
<evidence type="ECO:0000313" key="11">
    <source>
        <dbReference type="Proteomes" id="UP000187261"/>
    </source>
</evidence>
<proteinExistence type="inferred from homology"/>
<evidence type="ECO:0000256" key="7">
    <source>
        <dbReference type="ARBA" id="ARBA00023061"/>
    </source>
</evidence>
<protein>
    <recommendedName>
        <fullName evidence="5">Alpha-acetolactate decarboxylase</fullName>
        <ecNumber evidence="4">4.1.1.5</ecNumber>
    </recommendedName>
</protein>
<dbReference type="RefSeq" id="WP_245799309.1">
    <property type="nucleotide sequence ID" value="NZ_FTPU01000026.1"/>
</dbReference>
<feature type="chain" id="PRO_5013273489" description="Alpha-acetolactate decarboxylase" evidence="9">
    <location>
        <begin position="24"/>
        <end position="527"/>
    </location>
</feature>
<evidence type="ECO:0000256" key="4">
    <source>
        <dbReference type="ARBA" id="ARBA00013204"/>
    </source>
</evidence>
<dbReference type="EC" id="4.1.1.5" evidence="4"/>
<dbReference type="SUPFAM" id="SSF63829">
    <property type="entry name" value="Calcium-dependent phosphotriesterase"/>
    <property type="match status" value="1"/>
</dbReference>
<dbReference type="PANTHER" id="PTHR35524:SF1">
    <property type="entry name" value="ALPHA-ACETOLACTATE DECARBOXYLASE"/>
    <property type="match status" value="1"/>
</dbReference>